<name>A0A444Y3K6_ARAHY</name>
<proteinExistence type="predicted"/>
<comment type="caution">
    <text evidence="1">The sequence shown here is derived from an EMBL/GenBank/DDBJ whole genome shotgun (WGS) entry which is preliminary data.</text>
</comment>
<organism evidence="1 2">
    <name type="scientific">Arachis hypogaea</name>
    <name type="common">Peanut</name>
    <dbReference type="NCBI Taxonomy" id="3818"/>
    <lineage>
        <taxon>Eukaryota</taxon>
        <taxon>Viridiplantae</taxon>
        <taxon>Streptophyta</taxon>
        <taxon>Embryophyta</taxon>
        <taxon>Tracheophyta</taxon>
        <taxon>Spermatophyta</taxon>
        <taxon>Magnoliopsida</taxon>
        <taxon>eudicotyledons</taxon>
        <taxon>Gunneridae</taxon>
        <taxon>Pentapetalae</taxon>
        <taxon>rosids</taxon>
        <taxon>fabids</taxon>
        <taxon>Fabales</taxon>
        <taxon>Fabaceae</taxon>
        <taxon>Papilionoideae</taxon>
        <taxon>50 kb inversion clade</taxon>
        <taxon>dalbergioids sensu lato</taxon>
        <taxon>Dalbergieae</taxon>
        <taxon>Pterocarpus clade</taxon>
        <taxon>Arachis</taxon>
    </lineage>
</organism>
<evidence type="ECO:0000313" key="2">
    <source>
        <dbReference type="Proteomes" id="UP000289738"/>
    </source>
</evidence>
<reference evidence="1 2" key="1">
    <citation type="submission" date="2019-01" db="EMBL/GenBank/DDBJ databases">
        <title>Sequencing of cultivated peanut Arachis hypogaea provides insights into genome evolution and oil improvement.</title>
        <authorList>
            <person name="Chen X."/>
        </authorList>
    </citation>
    <scope>NUCLEOTIDE SEQUENCE [LARGE SCALE GENOMIC DNA]</scope>
    <source>
        <strain evidence="2">cv. Fuhuasheng</strain>
        <tissue evidence="1">Leaves</tissue>
    </source>
</reference>
<dbReference type="AlphaFoldDB" id="A0A444Y3K6"/>
<dbReference type="PANTHER" id="PTHR10775">
    <property type="entry name" value="OS08G0208400 PROTEIN"/>
    <property type="match status" value="1"/>
</dbReference>
<dbReference type="Proteomes" id="UP000289738">
    <property type="component" value="Chromosome B08"/>
</dbReference>
<keyword evidence="2" id="KW-1185">Reference proteome</keyword>
<accession>A0A444Y3K6</accession>
<dbReference type="EMBL" id="SDMP01000018">
    <property type="protein sequence ID" value="RYQ96562.1"/>
    <property type="molecule type" value="Genomic_DNA"/>
</dbReference>
<dbReference type="PANTHER" id="PTHR10775:SF158">
    <property type="entry name" value="TNP2-LIKE TRANSPOSON PROTEIN"/>
    <property type="match status" value="1"/>
</dbReference>
<protein>
    <submittedName>
        <fullName evidence="1">Uncharacterized protein</fullName>
    </submittedName>
</protein>
<gene>
    <name evidence="1" type="ORF">Ahy_B08g092358</name>
</gene>
<sequence>MYHIKCICGVSDKAFSLILELLGDAFEHAKIPSTLHVAKRIIRKFGIKHKKIDVCPNDCMLYQGSDQDLSRRKWCGTSRWKKKTRKNSLVRINVVFKKNVKPHAAKILRYFPLILLL</sequence>
<evidence type="ECO:0000313" key="1">
    <source>
        <dbReference type="EMBL" id="RYQ96562.1"/>
    </source>
</evidence>